<gene>
    <name evidence="3" type="ORF">QTA56_10880</name>
</gene>
<feature type="domain" description="SWIM-type" evidence="2">
    <location>
        <begin position="407"/>
        <end position="444"/>
    </location>
</feature>
<evidence type="ECO:0000313" key="3">
    <source>
        <dbReference type="EMBL" id="MDN0014731.1"/>
    </source>
</evidence>
<evidence type="ECO:0000313" key="4">
    <source>
        <dbReference type="Proteomes" id="UP001168524"/>
    </source>
</evidence>
<evidence type="ECO:0000259" key="2">
    <source>
        <dbReference type="PROSITE" id="PS50966"/>
    </source>
</evidence>
<keyword evidence="4" id="KW-1185">Reference proteome</keyword>
<dbReference type="PROSITE" id="PS50966">
    <property type="entry name" value="ZF_SWIM"/>
    <property type="match status" value="1"/>
</dbReference>
<dbReference type="InterPro" id="IPR007527">
    <property type="entry name" value="Znf_SWIM"/>
</dbReference>
<proteinExistence type="predicted"/>
<dbReference type="EMBL" id="JAUDZE010000004">
    <property type="protein sequence ID" value="MDN0014731.1"/>
    <property type="molecule type" value="Genomic_DNA"/>
</dbReference>
<keyword evidence="1" id="KW-0862">Zinc</keyword>
<organism evidence="3 4">
    <name type="scientific">Acinetobacter thutiue</name>
    <dbReference type="NCBI Taxonomy" id="2998078"/>
    <lineage>
        <taxon>Bacteria</taxon>
        <taxon>Pseudomonadati</taxon>
        <taxon>Pseudomonadota</taxon>
        <taxon>Gammaproteobacteria</taxon>
        <taxon>Moraxellales</taxon>
        <taxon>Moraxellaceae</taxon>
        <taxon>Acinetobacter</taxon>
    </lineage>
</organism>
<comment type="caution">
    <text evidence="3">The sequence shown here is derived from an EMBL/GenBank/DDBJ whole genome shotgun (WGS) entry which is preliminary data.</text>
</comment>
<protein>
    <submittedName>
        <fullName evidence="3">SWIM zinc finger family protein</fullName>
    </submittedName>
</protein>
<evidence type="ECO:0000256" key="1">
    <source>
        <dbReference type="PROSITE-ProRule" id="PRU00325"/>
    </source>
</evidence>
<dbReference type="Proteomes" id="UP001168524">
    <property type="component" value="Unassembled WGS sequence"/>
</dbReference>
<name>A0ABT7WPY7_9GAMM</name>
<dbReference type="RefSeq" id="WP_267980973.1">
    <property type="nucleotide sequence ID" value="NZ_JAPQKF010000004.1"/>
</dbReference>
<sequence length="445" mass="49757">MSATDLEIAYTTHSQIQAKNGLQQLVLAHHTEIEEVQNIPCFFWGSMVEPLVVAKCLGTIAKIVRSSYTPVPVKLYDPIVSTGTEQIRFEGFSSCNGIYARLDLLENAVEGEFIASGTTNVDFNEPMLNALNVVKKNEVMVLGVGEKEVKVSTSQGTITEKKVKLPQRWIKGLTSVQVYLADMTEKFELNKLQTIQLLQSIPKGKSLSSFYLSFRANRYQFSPIATANSVYIGGIERLQLLLGLLPYIEKSKIYQAIDGESCAICLYLSHMRFTLALSPANNRGFSGEGNILENMLQDIPLEYIHAVNGLCKANENFNPTLLSIEHAIDFQKMDSLTHSLSAIGLLGFDLHNRQHYYRRLPFKMERILLLNPRLKNAKNLVKNNGIQLIKNNVGDIEAQVTGTDVIHTVIIKNGQAKCTCEWFNQHQTKRGLCKHILAVKIATNP</sequence>
<keyword evidence="1" id="KW-0863">Zinc-finger</keyword>
<accession>A0ABT7WPY7</accession>
<keyword evidence="1" id="KW-0479">Metal-binding</keyword>
<reference evidence="3" key="1">
    <citation type="submission" date="2023-06" db="EMBL/GenBank/DDBJ databases">
        <title>Two novel species of Acinetobacter isolated from motorbike repairing workshop in Vietnam.</title>
        <authorList>
            <person name="Le N.T.T."/>
        </authorList>
    </citation>
    <scope>NUCLEOTIDE SEQUENCE</scope>
    <source>
        <strain evidence="3">VNH17</strain>
    </source>
</reference>
<dbReference type="Pfam" id="PF04434">
    <property type="entry name" value="SWIM"/>
    <property type="match status" value="1"/>
</dbReference>